<keyword evidence="1" id="KW-0812">Transmembrane</keyword>
<accession>A0A375ADT7</accession>
<keyword evidence="3" id="KW-1185">Reference proteome</keyword>
<proteinExistence type="predicted"/>
<sequence>MTIFDSFLLAQLDVFIPALSIAFMLLVGFELIVSVRLLLRRPLVMTPVAIRRDTDNTASSSRSRIGYD</sequence>
<evidence type="ECO:0000313" key="3">
    <source>
        <dbReference type="Proteomes" id="UP000294820"/>
    </source>
</evidence>
<evidence type="ECO:0000256" key="1">
    <source>
        <dbReference type="SAM" id="Phobius"/>
    </source>
</evidence>
<dbReference type="RefSeq" id="WP_035343759.1">
    <property type="nucleotide sequence ID" value="NZ_LT615367.1"/>
</dbReference>
<keyword evidence="1" id="KW-0472">Membrane</keyword>
<dbReference type="AlphaFoldDB" id="A0A375ADT7"/>
<dbReference type="Proteomes" id="UP000294820">
    <property type="component" value="Chromosome 1"/>
</dbReference>
<protein>
    <submittedName>
        <fullName evidence="2">Uncharacterized protein</fullName>
    </submittedName>
</protein>
<dbReference type="KEGG" id="daq:DAQ1742_03457"/>
<organism evidence="2 3">
    <name type="scientific">Dickeya aquatica</name>
    <dbReference type="NCBI Taxonomy" id="1401087"/>
    <lineage>
        <taxon>Bacteria</taxon>
        <taxon>Pseudomonadati</taxon>
        <taxon>Pseudomonadota</taxon>
        <taxon>Gammaproteobacteria</taxon>
        <taxon>Enterobacterales</taxon>
        <taxon>Pectobacteriaceae</taxon>
        <taxon>Dickeya</taxon>
    </lineage>
</organism>
<name>A0A375ADT7_9GAMM</name>
<feature type="transmembrane region" description="Helical" evidence="1">
    <location>
        <begin position="14"/>
        <end position="39"/>
    </location>
</feature>
<keyword evidence="1" id="KW-1133">Transmembrane helix</keyword>
<evidence type="ECO:0000313" key="2">
    <source>
        <dbReference type="EMBL" id="SLM64263.1"/>
    </source>
</evidence>
<gene>
    <name evidence="2" type="ORF">DAQ1742_03457</name>
</gene>
<dbReference type="EMBL" id="LT615367">
    <property type="protein sequence ID" value="SLM64263.1"/>
    <property type="molecule type" value="Genomic_DNA"/>
</dbReference>
<reference evidence="2 3" key="1">
    <citation type="submission" date="2016-09" db="EMBL/GenBank/DDBJ databases">
        <authorList>
            <person name="Reverchon S."/>
            <person name="Nasser W."/>
            <person name="Leonard S."/>
            <person name="Brochier C."/>
            <person name="Duprey A."/>
        </authorList>
    </citation>
    <scope>NUCLEOTIDE SEQUENCE [LARGE SCALE GENOMIC DNA]</scope>
    <source>
        <strain evidence="2 3">174/2</strain>
    </source>
</reference>